<dbReference type="InterPro" id="IPR001005">
    <property type="entry name" value="SANT/Myb"/>
</dbReference>
<dbReference type="SUPFAM" id="SSF46689">
    <property type="entry name" value="Homeodomain-like"/>
    <property type="match status" value="1"/>
</dbReference>
<dbReference type="InterPro" id="IPR009057">
    <property type="entry name" value="Homeodomain-like_sf"/>
</dbReference>
<reference evidence="1 2" key="1">
    <citation type="submission" date="2018-08" db="EMBL/GenBank/DDBJ databases">
        <title>Genome and evolution of the arbuscular mycorrhizal fungus Diversispora epigaea (formerly Glomus versiforme) and its bacterial endosymbionts.</title>
        <authorList>
            <person name="Sun X."/>
            <person name="Fei Z."/>
            <person name="Harrison M."/>
        </authorList>
    </citation>
    <scope>NUCLEOTIDE SEQUENCE [LARGE SCALE GENOMIC DNA]</scope>
    <source>
        <strain evidence="1 2">IT104</strain>
    </source>
</reference>
<dbReference type="EMBL" id="PQFF01000563">
    <property type="protein sequence ID" value="RHZ44898.1"/>
    <property type="molecule type" value="Genomic_DNA"/>
</dbReference>
<dbReference type="AlphaFoldDB" id="A0A397G5N6"/>
<sequence>MNRNEYRNWIKIALDLEEDEILIRAVDLYGEKNWQQVVHRLDNNNKFAIQSGQRKGKIIRNNFLLDENTICTR</sequence>
<gene>
    <name evidence="1" type="ORF">Glove_707g74</name>
</gene>
<dbReference type="CDD" id="cd00167">
    <property type="entry name" value="SANT"/>
    <property type="match status" value="1"/>
</dbReference>
<name>A0A397G5N6_9GLOM</name>
<dbReference type="Gene3D" id="1.10.10.60">
    <property type="entry name" value="Homeodomain-like"/>
    <property type="match status" value="1"/>
</dbReference>
<accession>A0A397G5N6</accession>
<evidence type="ECO:0000313" key="2">
    <source>
        <dbReference type="Proteomes" id="UP000266861"/>
    </source>
</evidence>
<proteinExistence type="predicted"/>
<evidence type="ECO:0008006" key="3">
    <source>
        <dbReference type="Google" id="ProtNLM"/>
    </source>
</evidence>
<comment type="caution">
    <text evidence="1">The sequence shown here is derived from an EMBL/GenBank/DDBJ whole genome shotgun (WGS) entry which is preliminary data.</text>
</comment>
<keyword evidence="2" id="KW-1185">Reference proteome</keyword>
<organism evidence="1 2">
    <name type="scientific">Diversispora epigaea</name>
    <dbReference type="NCBI Taxonomy" id="1348612"/>
    <lineage>
        <taxon>Eukaryota</taxon>
        <taxon>Fungi</taxon>
        <taxon>Fungi incertae sedis</taxon>
        <taxon>Mucoromycota</taxon>
        <taxon>Glomeromycotina</taxon>
        <taxon>Glomeromycetes</taxon>
        <taxon>Diversisporales</taxon>
        <taxon>Diversisporaceae</taxon>
        <taxon>Diversispora</taxon>
    </lineage>
</organism>
<dbReference type="Proteomes" id="UP000266861">
    <property type="component" value="Unassembled WGS sequence"/>
</dbReference>
<dbReference type="OrthoDB" id="2143914at2759"/>
<protein>
    <recommendedName>
        <fullName evidence="3">Myb-like domain-containing protein</fullName>
    </recommendedName>
</protein>
<evidence type="ECO:0000313" key="1">
    <source>
        <dbReference type="EMBL" id="RHZ44898.1"/>
    </source>
</evidence>